<feature type="compositionally biased region" description="Low complexity" evidence="1">
    <location>
        <begin position="132"/>
        <end position="145"/>
    </location>
</feature>
<keyword evidence="3" id="KW-1185">Reference proteome</keyword>
<evidence type="ECO:0000313" key="2">
    <source>
        <dbReference type="EMBL" id="PPR02105.1"/>
    </source>
</evidence>
<dbReference type="Proteomes" id="UP000284842">
    <property type="component" value="Unassembled WGS sequence"/>
</dbReference>
<comment type="caution">
    <text evidence="2">The sequence shown here is derived from an EMBL/GenBank/DDBJ whole genome shotgun (WGS) entry which is preliminary data.</text>
</comment>
<organism evidence="2 3">
    <name type="scientific">Panaeolus cyanescens</name>
    <dbReference type="NCBI Taxonomy" id="181874"/>
    <lineage>
        <taxon>Eukaryota</taxon>
        <taxon>Fungi</taxon>
        <taxon>Dikarya</taxon>
        <taxon>Basidiomycota</taxon>
        <taxon>Agaricomycotina</taxon>
        <taxon>Agaricomycetes</taxon>
        <taxon>Agaricomycetidae</taxon>
        <taxon>Agaricales</taxon>
        <taxon>Agaricineae</taxon>
        <taxon>Galeropsidaceae</taxon>
        <taxon>Panaeolus</taxon>
    </lineage>
</organism>
<name>A0A409YGL0_9AGAR</name>
<feature type="compositionally biased region" description="Polar residues" evidence="1">
    <location>
        <begin position="270"/>
        <end position="279"/>
    </location>
</feature>
<protein>
    <submittedName>
        <fullName evidence="2">Uncharacterized protein</fullName>
    </submittedName>
</protein>
<dbReference type="AlphaFoldDB" id="A0A409YGL0"/>
<dbReference type="InParanoid" id="A0A409YGL0"/>
<gene>
    <name evidence="2" type="ORF">CVT24_011239</name>
</gene>
<evidence type="ECO:0000313" key="3">
    <source>
        <dbReference type="Proteomes" id="UP000284842"/>
    </source>
</evidence>
<evidence type="ECO:0000256" key="1">
    <source>
        <dbReference type="SAM" id="MobiDB-lite"/>
    </source>
</evidence>
<reference evidence="2 3" key="1">
    <citation type="journal article" date="2018" name="Evol. Lett.">
        <title>Horizontal gene cluster transfer increased hallucinogenic mushroom diversity.</title>
        <authorList>
            <person name="Reynolds H.T."/>
            <person name="Vijayakumar V."/>
            <person name="Gluck-Thaler E."/>
            <person name="Korotkin H.B."/>
            <person name="Matheny P.B."/>
            <person name="Slot J.C."/>
        </authorList>
    </citation>
    <scope>NUCLEOTIDE SEQUENCE [LARGE SCALE GENOMIC DNA]</scope>
    <source>
        <strain evidence="2 3">2629</strain>
    </source>
</reference>
<proteinExistence type="predicted"/>
<accession>A0A409YGL0</accession>
<feature type="compositionally biased region" description="Polar residues" evidence="1">
    <location>
        <begin position="188"/>
        <end position="199"/>
    </location>
</feature>
<feature type="region of interest" description="Disordered" evidence="1">
    <location>
        <begin position="84"/>
        <end position="206"/>
    </location>
</feature>
<feature type="region of interest" description="Disordered" evidence="1">
    <location>
        <begin position="256"/>
        <end position="279"/>
    </location>
</feature>
<feature type="compositionally biased region" description="Low complexity" evidence="1">
    <location>
        <begin position="155"/>
        <end position="174"/>
    </location>
</feature>
<sequence length="279" mass="30898">MPRFIPPPLIPISQTQIIITNGYQQFPGPYPGGQVRHVQTVDVRQSVRPEFIEEGPGWPPQAYSNAMPRVQEYPTMYFPVTASANESHTVRSGQRRIEQEVASHMTTPSNPFDPQADLRRRRCRSMGSGLAQSTGSNTNSRSNRQSRQDEPALHTPSSARSSQRSTSTIRASARVDQNMGPGPGYYRQQYSHAGSQSGRRASGDSYLSSAASSTYYSPASSATFQGSEYGDYYEPEDYEEWLPPLANIHISTANLPRRTRNGTPAPSEFYASSNASTFF</sequence>
<dbReference type="EMBL" id="NHTK01001190">
    <property type="protein sequence ID" value="PPR02105.1"/>
    <property type="molecule type" value="Genomic_DNA"/>
</dbReference>